<evidence type="ECO:0000256" key="3">
    <source>
        <dbReference type="ARBA" id="ARBA00022723"/>
    </source>
</evidence>
<dbReference type="SFLD" id="SFLDG01129">
    <property type="entry name" value="C1.5:_HAD__Beta-PGM__Phosphata"/>
    <property type="match status" value="1"/>
</dbReference>
<sequence length="258" mass="27783">MHFDAAIFDMDGVVTDTAAVHAAAWTEMFDAFLSERAESAAIPFEPFRREDYLAFVDGRPRYEGVAAFLKSRGIELPFGDPADPPECETICGLGNRKNAAFNRVLKQHGVRVFGSTIALIGVLRRHGIKVAIATSSKNGAEVLGKAGLATLFEARVDGVVSAELGLKGKPAPDIFAVACDRLGTTRHRAVVVEDAVSGVQAGARGRFGLTLGIARENNDDELKREGADIVVRDLAEISLADLDHWFEHTVRTGATRPQ</sequence>
<evidence type="ECO:0000256" key="5">
    <source>
        <dbReference type="ARBA" id="ARBA00023277"/>
    </source>
</evidence>
<keyword evidence="7" id="KW-1185">Reference proteome</keyword>
<evidence type="ECO:0000256" key="4">
    <source>
        <dbReference type="ARBA" id="ARBA00022842"/>
    </source>
</evidence>
<protein>
    <recommendedName>
        <fullName evidence="8">Beta-phosphoglucomutase family hydrolase</fullName>
    </recommendedName>
</protein>
<reference evidence="7" key="1">
    <citation type="journal article" date="2019" name="Int. J. Syst. Evol. Microbiol.">
        <title>The Global Catalogue of Microorganisms (GCM) 10K type strain sequencing project: providing services to taxonomists for standard genome sequencing and annotation.</title>
        <authorList>
            <consortium name="The Broad Institute Genomics Platform"/>
            <consortium name="The Broad Institute Genome Sequencing Center for Infectious Disease"/>
            <person name="Wu L."/>
            <person name="Ma J."/>
        </authorList>
    </citation>
    <scope>NUCLEOTIDE SEQUENCE [LARGE SCALE GENOMIC DNA]</scope>
    <source>
        <strain evidence="7">JCM 15089</strain>
    </source>
</reference>
<evidence type="ECO:0000313" key="6">
    <source>
        <dbReference type="EMBL" id="GAA0567621.1"/>
    </source>
</evidence>
<dbReference type="InterPro" id="IPR023214">
    <property type="entry name" value="HAD_sf"/>
</dbReference>
<evidence type="ECO:0000256" key="1">
    <source>
        <dbReference type="ARBA" id="ARBA00001946"/>
    </source>
</evidence>
<evidence type="ECO:0000313" key="7">
    <source>
        <dbReference type="Proteomes" id="UP001499951"/>
    </source>
</evidence>
<dbReference type="InterPro" id="IPR051600">
    <property type="entry name" value="Beta-PGM-like"/>
</dbReference>
<dbReference type="PRINTS" id="PR00413">
    <property type="entry name" value="HADHALOGNASE"/>
</dbReference>
<comment type="similarity">
    <text evidence="2">Belongs to the HAD-like hydrolase superfamily. CbbY/CbbZ/Gph/YieH family.</text>
</comment>
<dbReference type="SFLD" id="SFLDS00003">
    <property type="entry name" value="Haloacid_Dehalogenase"/>
    <property type="match status" value="1"/>
</dbReference>
<keyword evidence="3" id="KW-0479">Metal-binding</keyword>
<dbReference type="InterPro" id="IPR036412">
    <property type="entry name" value="HAD-like_sf"/>
</dbReference>
<gene>
    <name evidence="6" type="ORF">GCM10008942_15250</name>
</gene>
<dbReference type="PANTHER" id="PTHR46193">
    <property type="entry name" value="6-PHOSPHOGLUCONATE PHOSPHATASE"/>
    <property type="match status" value="1"/>
</dbReference>
<name>A0ABP3PP67_9PROT</name>
<dbReference type="EMBL" id="BAAADD010000003">
    <property type="protein sequence ID" value="GAA0567621.1"/>
    <property type="molecule type" value="Genomic_DNA"/>
</dbReference>
<accession>A0ABP3PP67</accession>
<keyword evidence="5" id="KW-0119">Carbohydrate metabolism</keyword>
<comment type="caution">
    <text evidence="6">The sequence shown here is derived from an EMBL/GenBank/DDBJ whole genome shotgun (WGS) entry which is preliminary data.</text>
</comment>
<dbReference type="NCBIfam" id="TIGR01509">
    <property type="entry name" value="HAD-SF-IA-v3"/>
    <property type="match status" value="1"/>
</dbReference>
<dbReference type="InterPro" id="IPR006439">
    <property type="entry name" value="HAD-SF_hydro_IA"/>
</dbReference>
<organism evidence="6 7">
    <name type="scientific">Rhizomicrobium electricum</name>
    <dbReference type="NCBI Taxonomy" id="480070"/>
    <lineage>
        <taxon>Bacteria</taxon>
        <taxon>Pseudomonadati</taxon>
        <taxon>Pseudomonadota</taxon>
        <taxon>Alphaproteobacteria</taxon>
        <taxon>Micropepsales</taxon>
        <taxon>Micropepsaceae</taxon>
        <taxon>Rhizomicrobium</taxon>
    </lineage>
</organism>
<keyword evidence="4" id="KW-0460">Magnesium</keyword>
<comment type="cofactor">
    <cofactor evidence="1">
        <name>Mg(2+)</name>
        <dbReference type="ChEBI" id="CHEBI:18420"/>
    </cofactor>
</comment>
<evidence type="ECO:0008006" key="8">
    <source>
        <dbReference type="Google" id="ProtNLM"/>
    </source>
</evidence>
<evidence type="ECO:0000256" key="2">
    <source>
        <dbReference type="ARBA" id="ARBA00006171"/>
    </source>
</evidence>
<dbReference type="InterPro" id="IPR023198">
    <property type="entry name" value="PGP-like_dom2"/>
</dbReference>
<dbReference type="Gene3D" id="3.40.50.1000">
    <property type="entry name" value="HAD superfamily/HAD-like"/>
    <property type="match status" value="1"/>
</dbReference>
<dbReference type="Proteomes" id="UP001499951">
    <property type="component" value="Unassembled WGS sequence"/>
</dbReference>
<dbReference type="SUPFAM" id="SSF56784">
    <property type="entry name" value="HAD-like"/>
    <property type="match status" value="1"/>
</dbReference>
<proteinExistence type="inferred from homology"/>
<dbReference type="Gene3D" id="1.10.150.240">
    <property type="entry name" value="Putative phosphatase, domain 2"/>
    <property type="match status" value="1"/>
</dbReference>
<dbReference type="RefSeq" id="WP_166932878.1">
    <property type="nucleotide sequence ID" value="NZ_BAAADD010000003.1"/>
</dbReference>
<dbReference type="PANTHER" id="PTHR46193:SF18">
    <property type="entry name" value="HEXITOL PHOSPHATASE B"/>
    <property type="match status" value="1"/>
</dbReference>
<dbReference type="Pfam" id="PF00702">
    <property type="entry name" value="Hydrolase"/>
    <property type="match status" value="1"/>
</dbReference>